<protein>
    <recommendedName>
        <fullName evidence="3">Sulfur carrier protein FdhD</fullName>
    </recommendedName>
</protein>
<comment type="caution">
    <text evidence="3">Lacks conserved residue(s) required for the propagation of feature annotation.</text>
</comment>
<dbReference type="HAMAP" id="MF_00187">
    <property type="entry name" value="FdhD"/>
    <property type="match status" value="1"/>
</dbReference>
<comment type="similarity">
    <text evidence="3">Belongs to the FdhD family.</text>
</comment>
<dbReference type="GO" id="GO:0097163">
    <property type="term" value="F:sulfur carrier activity"/>
    <property type="evidence" value="ECO:0007669"/>
    <property type="project" value="UniProtKB-UniRule"/>
</dbReference>
<dbReference type="Pfam" id="PF02634">
    <property type="entry name" value="FdhD-NarQ"/>
    <property type="match status" value="1"/>
</dbReference>
<dbReference type="AlphaFoldDB" id="A0A268NYA7"/>
<evidence type="ECO:0000256" key="1">
    <source>
        <dbReference type="ARBA" id="ARBA00022490"/>
    </source>
</evidence>
<dbReference type="PANTHER" id="PTHR30592">
    <property type="entry name" value="FORMATE DEHYDROGENASE"/>
    <property type="match status" value="1"/>
</dbReference>
<comment type="subcellular location">
    <subcellularLocation>
        <location evidence="3">Cytoplasm</location>
    </subcellularLocation>
</comment>
<keyword evidence="2 3" id="KW-0501">Molybdenum cofactor biosynthesis</keyword>
<proteinExistence type="inferred from homology"/>
<dbReference type="EMBL" id="NPCC01000024">
    <property type="protein sequence ID" value="PAE88025.1"/>
    <property type="molecule type" value="Genomic_DNA"/>
</dbReference>
<evidence type="ECO:0000313" key="5">
    <source>
        <dbReference type="Proteomes" id="UP000216207"/>
    </source>
</evidence>
<dbReference type="GO" id="GO:0005737">
    <property type="term" value="C:cytoplasm"/>
    <property type="evidence" value="ECO:0007669"/>
    <property type="project" value="UniProtKB-SubCell"/>
</dbReference>
<dbReference type="RefSeq" id="WP_011245757.1">
    <property type="nucleotide sequence ID" value="NZ_CP174174.1"/>
</dbReference>
<gene>
    <name evidence="3" type="primary">fdhD</name>
    <name evidence="4" type="ORF">CHH72_15545</name>
</gene>
<keyword evidence="4" id="KW-0808">Transferase</keyword>
<dbReference type="Gene3D" id="3.40.140.10">
    <property type="entry name" value="Cytidine Deaminase, domain 2"/>
    <property type="match status" value="1"/>
</dbReference>
<name>A0A268NYA7_SHOCL</name>
<comment type="function">
    <text evidence="3">Required for formate dehydrogenase (FDH) activity. Acts as a sulfur carrier protein that transfers sulfur from IscS to the molybdenum cofactor prior to its insertion into FDH.</text>
</comment>
<dbReference type="SMR" id="A0A268NYA7"/>
<evidence type="ECO:0000313" key="4">
    <source>
        <dbReference type="EMBL" id="PAE88025.1"/>
    </source>
</evidence>
<dbReference type="OMA" id="QHCGAVH"/>
<reference evidence="4 5" key="1">
    <citation type="submission" date="2017-07" db="EMBL/GenBank/DDBJ databases">
        <title>Isolation and whole genome analysis of endospore-forming bacteria from heroin.</title>
        <authorList>
            <person name="Kalinowski J."/>
            <person name="Ahrens B."/>
            <person name="Al-Dilaimi A."/>
            <person name="Winkler A."/>
            <person name="Wibberg D."/>
            <person name="Schleenbecker U."/>
            <person name="Ruckert C."/>
            <person name="Wolfel R."/>
            <person name="Grass G."/>
        </authorList>
    </citation>
    <scope>NUCLEOTIDE SEQUENCE [LARGE SCALE GENOMIC DNA]</scope>
    <source>
        <strain evidence="4 5">7539</strain>
    </source>
</reference>
<evidence type="ECO:0000256" key="3">
    <source>
        <dbReference type="HAMAP-Rule" id="MF_00187"/>
    </source>
</evidence>
<dbReference type="InterPro" id="IPR003786">
    <property type="entry name" value="FdhD"/>
</dbReference>
<feature type="active site" description="Cysteine persulfide intermediate" evidence="3">
    <location>
        <position position="108"/>
    </location>
</feature>
<dbReference type="SUPFAM" id="SSF53927">
    <property type="entry name" value="Cytidine deaminase-like"/>
    <property type="match status" value="1"/>
</dbReference>
<sequence>MEKNIQTSRQIWRFQAGEPVRIDDPIAREQPVTLKINGEEFATLVCTPTYLQEMAIGFLVSEGLIQAYEEVKTIWIDDRQGFIHIELVRPIDRLHQHLQTKRYMGSCCGMSRQGFVFASDAKTAKKVQTRDVKLNAGDCFRLMAELQENARTFQQTGGVHNAALATKDGLLLMREDVGRHNALDKLYGHCLQNGLSLHGKLVVFSGRLSAEIILKVAKIGCELVLSKSAPTDRALQIAEELDITTVGFIRNRSMNVYTVPERIELKS</sequence>
<keyword evidence="1 3" id="KW-0963">Cytoplasm</keyword>
<comment type="caution">
    <text evidence="4">The sequence shown here is derived from an EMBL/GenBank/DDBJ whole genome shotgun (WGS) entry which is preliminary data.</text>
</comment>
<dbReference type="PIRSF" id="PIRSF015626">
    <property type="entry name" value="FdhD"/>
    <property type="match status" value="1"/>
</dbReference>
<dbReference type="Proteomes" id="UP000216207">
    <property type="component" value="Unassembled WGS sequence"/>
</dbReference>
<evidence type="ECO:0000256" key="2">
    <source>
        <dbReference type="ARBA" id="ARBA00023150"/>
    </source>
</evidence>
<dbReference type="GO" id="GO:0016783">
    <property type="term" value="F:sulfurtransferase activity"/>
    <property type="evidence" value="ECO:0007669"/>
    <property type="project" value="InterPro"/>
</dbReference>
<dbReference type="InterPro" id="IPR016193">
    <property type="entry name" value="Cytidine_deaminase-like"/>
</dbReference>
<dbReference type="Gene3D" id="3.10.20.10">
    <property type="match status" value="1"/>
</dbReference>
<accession>A0A268NYA7</accession>
<organism evidence="4 5">
    <name type="scientific">Shouchella clausii</name>
    <name type="common">Alkalihalobacillus clausii</name>
    <dbReference type="NCBI Taxonomy" id="79880"/>
    <lineage>
        <taxon>Bacteria</taxon>
        <taxon>Bacillati</taxon>
        <taxon>Bacillota</taxon>
        <taxon>Bacilli</taxon>
        <taxon>Bacillales</taxon>
        <taxon>Bacillaceae</taxon>
        <taxon>Shouchella</taxon>
    </lineage>
</organism>
<dbReference type="GO" id="GO:0006777">
    <property type="term" value="P:Mo-molybdopterin cofactor biosynthetic process"/>
    <property type="evidence" value="ECO:0007669"/>
    <property type="project" value="UniProtKB-UniRule"/>
</dbReference>
<dbReference type="NCBIfam" id="TIGR00129">
    <property type="entry name" value="fdhD_narQ"/>
    <property type="match status" value="1"/>
</dbReference>
<dbReference type="PANTHER" id="PTHR30592:SF1">
    <property type="entry name" value="SULFUR CARRIER PROTEIN FDHD"/>
    <property type="match status" value="1"/>
</dbReference>